<evidence type="ECO:0000313" key="7">
    <source>
        <dbReference type="EMBL" id="ASV73986.1"/>
    </source>
</evidence>
<dbReference type="InterPro" id="IPR018456">
    <property type="entry name" value="PTR2_symporter_CS"/>
</dbReference>
<accession>A0A286RDF0</accession>
<dbReference type="Gene3D" id="1.20.1250.20">
    <property type="entry name" value="MFS general substrate transporter like domains"/>
    <property type="match status" value="2"/>
</dbReference>
<evidence type="ECO:0000256" key="1">
    <source>
        <dbReference type="ARBA" id="ARBA00004141"/>
    </source>
</evidence>
<dbReference type="SUPFAM" id="SSF103473">
    <property type="entry name" value="MFS general substrate transporter"/>
    <property type="match status" value="1"/>
</dbReference>
<feature type="transmembrane region" description="Helical" evidence="6">
    <location>
        <begin position="392"/>
        <end position="411"/>
    </location>
</feature>
<dbReference type="Proteomes" id="UP000215086">
    <property type="component" value="Chromosome"/>
</dbReference>
<dbReference type="KEGG" id="ttf:THTE_1384"/>
<dbReference type="OrthoDB" id="9772725at2"/>
<protein>
    <submittedName>
        <fullName evidence="7">Di-/tripeptide transporter</fullName>
    </submittedName>
</protein>
<comment type="subcellular location">
    <subcellularLocation>
        <location evidence="1">Membrane</location>
        <topology evidence="1">Multi-pass membrane protein</topology>
    </subcellularLocation>
</comment>
<evidence type="ECO:0000256" key="5">
    <source>
        <dbReference type="ARBA" id="ARBA00023136"/>
    </source>
</evidence>
<dbReference type="CDD" id="cd17347">
    <property type="entry name" value="MFS_SLC15A1_2_like"/>
    <property type="match status" value="1"/>
</dbReference>
<feature type="transmembrane region" description="Helical" evidence="6">
    <location>
        <begin position="358"/>
        <end position="380"/>
    </location>
</feature>
<evidence type="ECO:0000256" key="3">
    <source>
        <dbReference type="ARBA" id="ARBA00022692"/>
    </source>
</evidence>
<evidence type="ECO:0000256" key="4">
    <source>
        <dbReference type="ARBA" id="ARBA00022989"/>
    </source>
</evidence>
<dbReference type="InterPro" id="IPR000109">
    <property type="entry name" value="POT_fam"/>
</dbReference>
<feature type="transmembrane region" description="Helical" evidence="6">
    <location>
        <begin position="45"/>
        <end position="63"/>
    </location>
</feature>
<dbReference type="InterPro" id="IPR036259">
    <property type="entry name" value="MFS_trans_sf"/>
</dbReference>
<feature type="transmembrane region" description="Helical" evidence="6">
    <location>
        <begin position="106"/>
        <end position="125"/>
    </location>
</feature>
<name>A0A286RDF0_9BACT</name>
<comment type="similarity">
    <text evidence="2">Belongs to the major facilitator superfamily. Proton-dependent oligopeptide transporter (POT/PTR) (TC 2.A.17) family.</text>
</comment>
<keyword evidence="5 6" id="KW-0472">Membrane</keyword>
<dbReference type="PANTHER" id="PTHR11654">
    <property type="entry name" value="OLIGOPEPTIDE TRANSPORTER-RELATED"/>
    <property type="match status" value="1"/>
</dbReference>
<dbReference type="AlphaFoldDB" id="A0A286RDF0"/>
<dbReference type="GO" id="GO:0006857">
    <property type="term" value="P:oligopeptide transport"/>
    <property type="evidence" value="ECO:0007669"/>
    <property type="project" value="InterPro"/>
</dbReference>
<evidence type="ECO:0000256" key="6">
    <source>
        <dbReference type="SAM" id="Phobius"/>
    </source>
</evidence>
<dbReference type="GO" id="GO:0022857">
    <property type="term" value="F:transmembrane transporter activity"/>
    <property type="evidence" value="ECO:0007669"/>
    <property type="project" value="InterPro"/>
</dbReference>
<sequence>MLRKRLESFREQLFSRPNYPTAPIQTEALPPGIPYIIGNEAAERFSFYGMRAILVVFMTQYLLTADGHAAPMTEAEAKFYFHLFNMGVYFFPILGAVLADMFWGKYPTIIGLSLVYCLGHVALAWDETRLGLFLGLALIALGSGGIKSCVSAHVGDQFCRANAHRMTEVFAWFYLAINLGAATSSLLTPWLLRISGPGLAFAVPGLLMALATAVFFAGRSKFAHIPPAGRKFLTDLVDPEGRQALLRLVPLFVFVAMFWSLFDQSGSAWVLQAEKMNRHFLGIHWESAQIQAVNPVLILVLVPLFTRVLYPLVDRFWKFTPLRRISVGMFVAAGSFWISAVIESLIQRGLTPTIGWQILAYLVLTSAEVLVSVTCLEFAYTQAPKRLKSLVMGMYLLSVSMGNAFTAAVNYVVKLYHLDAPGGIMAGPGYFWFFVITMLTTAVLFSVAATFYRGRDVLQD</sequence>
<feature type="transmembrane region" description="Helical" evidence="6">
    <location>
        <begin position="131"/>
        <end position="150"/>
    </location>
</feature>
<keyword evidence="8" id="KW-1185">Reference proteome</keyword>
<reference evidence="7 8" key="1">
    <citation type="journal article" name="Front. Microbiol.">
        <title>Sugar Metabolism of the First Thermophilic Planctomycete Thermogutta terrifontis: Comparative Genomic and Transcriptomic Approaches.</title>
        <authorList>
            <person name="Elcheninov A.G."/>
            <person name="Menzel P."/>
            <person name="Gudbergsdottir S.R."/>
            <person name="Slesarev A.I."/>
            <person name="Kadnikov V.V."/>
            <person name="Krogh A."/>
            <person name="Bonch-Osmolovskaya E.A."/>
            <person name="Peng X."/>
            <person name="Kublanov I.V."/>
        </authorList>
    </citation>
    <scope>NUCLEOTIDE SEQUENCE [LARGE SCALE GENOMIC DNA]</scope>
    <source>
        <strain evidence="7 8">R1</strain>
    </source>
</reference>
<feature type="transmembrane region" description="Helical" evidence="6">
    <location>
        <begin position="292"/>
        <end position="313"/>
    </location>
</feature>
<organism evidence="7 8">
    <name type="scientific">Thermogutta terrifontis</name>
    <dbReference type="NCBI Taxonomy" id="1331910"/>
    <lineage>
        <taxon>Bacteria</taxon>
        <taxon>Pseudomonadati</taxon>
        <taxon>Planctomycetota</taxon>
        <taxon>Planctomycetia</taxon>
        <taxon>Pirellulales</taxon>
        <taxon>Thermoguttaceae</taxon>
        <taxon>Thermogutta</taxon>
    </lineage>
</organism>
<gene>
    <name evidence="7" type="ORF">THTE_1384</name>
</gene>
<dbReference type="EMBL" id="CP018477">
    <property type="protein sequence ID" value="ASV73986.1"/>
    <property type="molecule type" value="Genomic_DNA"/>
</dbReference>
<feature type="transmembrane region" description="Helical" evidence="6">
    <location>
        <begin position="244"/>
        <end position="262"/>
    </location>
</feature>
<keyword evidence="4 6" id="KW-1133">Transmembrane helix</keyword>
<dbReference type="PROSITE" id="PS01022">
    <property type="entry name" value="PTR2_1"/>
    <property type="match status" value="1"/>
</dbReference>
<feature type="transmembrane region" description="Helical" evidence="6">
    <location>
        <begin position="79"/>
        <end position="99"/>
    </location>
</feature>
<feature type="transmembrane region" description="Helical" evidence="6">
    <location>
        <begin position="198"/>
        <end position="217"/>
    </location>
</feature>
<evidence type="ECO:0000313" key="8">
    <source>
        <dbReference type="Proteomes" id="UP000215086"/>
    </source>
</evidence>
<keyword evidence="3 6" id="KW-0812">Transmembrane</keyword>
<proteinExistence type="inferred from homology"/>
<dbReference type="Pfam" id="PF00854">
    <property type="entry name" value="PTR2"/>
    <property type="match status" value="2"/>
</dbReference>
<dbReference type="RefSeq" id="WP_095414432.1">
    <property type="nucleotide sequence ID" value="NZ_CP018477.1"/>
</dbReference>
<dbReference type="GO" id="GO:0016020">
    <property type="term" value="C:membrane"/>
    <property type="evidence" value="ECO:0007669"/>
    <property type="project" value="UniProtKB-SubCell"/>
</dbReference>
<feature type="transmembrane region" description="Helical" evidence="6">
    <location>
        <begin position="171"/>
        <end position="192"/>
    </location>
</feature>
<feature type="transmembrane region" description="Helical" evidence="6">
    <location>
        <begin position="325"/>
        <end position="346"/>
    </location>
</feature>
<evidence type="ECO:0000256" key="2">
    <source>
        <dbReference type="ARBA" id="ARBA00005982"/>
    </source>
</evidence>
<feature type="transmembrane region" description="Helical" evidence="6">
    <location>
        <begin position="431"/>
        <end position="452"/>
    </location>
</feature>